<evidence type="ECO:0000313" key="2">
    <source>
        <dbReference type="Proteomes" id="UP001054945"/>
    </source>
</evidence>
<proteinExistence type="predicted"/>
<protein>
    <submittedName>
        <fullName evidence="1">Uncharacterized protein</fullName>
    </submittedName>
</protein>
<accession>A0AAV4XW79</accession>
<dbReference type="Proteomes" id="UP001054945">
    <property type="component" value="Unassembled WGS sequence"/>
</dbReference>
<name>A0AAV4XW79_CAEEX</name>
<reference evidence="1 2" key="1">
    <citation type="submission" date="2021-06" db="EMBL/GenBank/DDBJ databases">
        <title>Caerostris extrusa draft genome.</title>
        <authorList>
            <person name="Kono N."/>
            <person name="Arakawa K."/>
        </authorList>
    </citation>
    <scope>NUCLEOTIDE SEQUENCE [LARGE SCALE GENOMIC DNA]</scope>
</reference>
<dbReference type="AlphaFoldDB" id="A0AAV4XW79"/>
<sequence>MPQTYVPQLQMYTRVRQWTSMHQRVAGPWSVRPLTGPLVFLRVWAIDYGREFAGWLDTGELWVLLFGGRGGA</sequence>
<keyword evidence="2" id="KW-1185">Reference proteome</keyword>
<dbReference type="EMBL" id="BPLR01000872">
    <property type="protein sequence ID" value="GIY98028.1"/>
    <property type="molecule type" value="Genomic_DNA"/>
</dbReference>
<gene>
    <name evidence="1" type="ORF">CEXT_573341</name>
</gene>
<evidence type="ECO:0000313" key="1">
    <source>
        <dbReference type="EMBL" id="GIY98028.1"/>
    </source>
</evidence>
<organism evidence="1 2">
    <name type="scientific">Caerostris extrusa</name>
    <name type="common">Bark spider</name>
    <name type="synonym">Caerostris bankana</name>
    <dbReference type="NCBI Taxonomy" id="172846"/>
    <lineage>
        <taxon>Eukaryota</taxon>
        <taxon>Metazoa</taxon>
        <taxon>Ecdysozoa</taxon>
        <taxon>Arthropoda</taxon>
        <taxon>Chelicerata</taxon>
        <taxon>Arachnida</taxon>
        <taxon>Araneae</taxon>
        <taxon>Araneomorphae</taxon>
        <taxon>Entelegynae</taxon>
        <taxon>Araneoidea</taxon>
        <taxon>Araneidae</taxon>
        <taxon>Caerostris</taxon>
    </lineage>
</organism>
<comment type="caution">
    <text evidence="1">The sequence shown here is derived from an EMBL/GenBank/DDBJ whole genome shotgun (WGS) entry which is preliminary data.</text>
</comment>